<evidence type="ECO:0000313" key="8">
    <source>
        <dbReference type="EMBL" id="KAI9631891.1"/>
    </source>
</evidence>
<reference evidence="8" key="1">
    <citation type="journal article" date="2022" name="G3 (Bethesda)">
        <title>High quality genome of the basidiomycete yeast Dioszegia hungarica PDD-24b-2 isolated from cloud water.</title>
        <authorList>
            <person name="Jarrige D."/>
            <person name="Haridas S."/>
            <person name="Bleykasten-Grosshans C."/>
            <person name="Joly M."/>
            <person name="Nadalig T."/>
            <person name="Sancelme M."/>
            <person name="Vuilleumier S."/>
            <person name="Grigoriev I.V."/>
            <person name="Amato P."/>
            <person name="Bringel F."/>
        </authorList>
    </citation>
    <scope>NUCLEOTIDE SEQUENCE</scope>
    <source>
        <strain evidence="8">PDD-24b-2</strain>
    </source>
</reference>
<dbReference type="RefSeq" id="XP_052941668.1">
    <property type="nucleotide sequence ID" value="XM_053091598.1"/>
</dbReference>
<evidence type="ECO:0000256" key="5">
    <source>
        <dbReference type="ARBA" id="ARBA00023136"/>
    </source>
</evidence>
<keyword evidence="4 6" id="KW-1133">Transmembrane helix</keyword>
<gene>
    <name evidence="8" type="ORF">MKK02DRAFT_41523</name>
</gene>
<protein>
    <submittedName>
        <fullName evidence="8">Transmembrane amino acid transporter protein-domain-containing protein</fullName>
    </submittedName>
</protein>
<feature type="transmembrane region" description="Helical" evidence="6">
    <location>
        <begin position="349"/>
        <end position="369"/>
    </location>
</feature>
<accession>A0AA38LSZ6</accession>
<evidence type="ECO:0000256" key="4">
    <source>
        <dbReference type="ARBA" id="ARBA00022989"/>
    </source>
</evidence>
<feature type="transmembrane region" description="Helical" evidence="6">
    <location>
        <begin position="55"/>
        <end position="74"/>
    </location>
</feature>
<evidence type="ECO:0000256" key="6">
    <source>
        <dbReference type="SAM" id="Phobius"/>
    </source>
</evidence>
<feature type="transmembrane region" description="Helical" evidence="6">
    <location>
        <begin position="80"/>
        <end position="99"/>
    </location>
</feature>
<dbReference type="InterPro" id="IPR013057">
    <property type="entry name" value="AA_transpt_TM"/>
</dbReference>
<evidence type="ECO:0000259" key="7">
    <source>
        <dbReference type="Pfam" id="PF01490"/>
    </source>
</evidence>
<sequence>MSDYKAKDAEAGTQTYVQPIAGSGEATPPNEKVMQGEDEFEVFKRIEGAEDYRTVTWWKAAFIFLKVIFATGVLSIPSSMVTLGAVPGAIMIAVGLGRFREKHAGCHTVADMAHHVWGAWFRELVGALYLIAYVLCAGTGVIGSSIALNSLSDHATCTVVFSVVCTVIIAIMASFPKFHQIGWLTWAGFFSIFIAVFIVVVGVTTYDRPYAAPAGVTDIGFYAITPVAPAFAAGVAACVTIFVSSAGTSAFIPVISEMKRPQDYRKALYTCMGFVTAVYLAFALVVYKWCGRYVASPSLGSAGPTLEKVAYGVGLLGLLASGMIYVHVGAKYLFVRLLRDSRHLQEKTVQHWVIWLSCSIGLSLLAFVLASAIPIFNYLVALVGSICFCPLALMFPAILHFYDNWNDIKTGSVMQKAEWVLNMILLVLGAFLCVSGTYGVILLIQQAYASGAIGGAFSCADNAV</sequence>
<dbReference type="Proteomes" id="UP001164286">
    <property type="component" value="Unassembled WGS sequence"/>
</dbReference>
<keyword evidence="5 6" id="KW-0472">Membrane</keyword>
<feature type="transmembrane region" description="Helical" evidence="6">
    <location>
        <begin position="309"/>
        <end position="328"/>
    </location>
</feature>
<keyword evidence="3 6" id="KW-0812">Transmembrane</keyword>
<keyword evidence="9" id="KW-1185">Reference proteome</keyword>
<comment type="similarity">
    <text evidence="2">Belongs to the amino acid/polyamine transporter 2 family.</text>
</comment>
<proteinExistence type="inferred from homology"/>
<dbReference type="GeneID" id="77730803"/>
<evidence type="ECO:0000256" key="2">
    <source>
        <dbReference type="ARBA" id="ARBA00008066"/>
    </source>
</evidence>
<dbReference type="PANTHER" id="PTHR22950:SF697">
    <property type="entry name" value="AMINO ACID TRANSPORTER (EUROFUNG)"/>
    <property type="match status" value="1"/>
</dbReference>
<feature type="transmembrane region" description="Helical" evidence="6">
    <location>
        <begin position="120"/>
        <end position="147"/>
    </location>
</feature>
<feature type="transmembrane region" description="Helical" evidence="6">
    <location>
        <begin position="226"/>
        <end position="255"/>
    </location>
</feature>
<dbReference type="GO" id="GO:0016020">
    <property type="term" value="C:membrane"/>
    <property type="evidence" value="ECO:0007669"/>
    <property type="project" value="UniProtKB-SubCell"/>
</dbReference>
<organism evidence="8 9">
    <name type="scientific">Dioszegia hungarica</name>
    <dbReference type="NCBI Taxonomy" id="4972"/>
    <lineage>
        <taxon>Eukaryota</taxon>
        <taxon>Fungi</taxon>
        <taxon>Dikarya</taxon>
        <taxon>Basidiomycota</taxon>
        <taxon>Agaricomycotina</taxon>
        <taxon>Tremellomycetes</taxon>
        <taxon>Tremellales</taxon>
        <taxon>Bulleribasidiaceae</taxon>
        <taxon>Dioszegia</taxon>
    </lineage>
</organism>
<dbReference type="AlphaFoldDB" id="A0AA38LSZ6"/>
<evidence type="ECO:0000313" key="9">
    <source>
        <dbReference type="Proteomes" id="UP001164286"/>
    </source>
</evidence>
<dbReference type="Pfam" id="PF01490">
    <property type="entry name" value="Aa_trans"/>
    <property type="match status" value="1"/>
</dbReference>
<feature type="transmembrane region" description="Helical" evidence="6">
    <location>
        <begin position="183"/>
        <end position="206"/>
    </location>
</feature>
<feature type="transmembrane region" description="Helical" evidence="6">
    <location>
        <begin position="159"/>
        <end position="176"/>
    </location>
</feature>
<feature type="domain" description="Amino acid transporter transmembrane" evidence="7">
    <location>
        <begin position="54"/>
        <end position="441"/>
    </location>
</feature>
<name>A0AA38LSZ6_9TREE</name>
<comment type="caution">
    <text evidence="8">The sequence shown here is derived from an EMBL/GenBank/DDBJ whole genome shotgun (WGS) entry which is preliminary data.</text>
</comment>
<feature type="transmembrane region" description="Helical" evidence="6">
    <location>
        <begin position="375"/>
        <end position="399"/>
    </location>
</feature>
<dbReference type="PANTHER" id="PTHR22950">
    <property type="entry name" value="AMINO ACID TRANSPORTER"/>
    <property type="match status" value="1"/>
</dbReference>
<evidence type="ECO:0000256" key="1">
    <source>
        <dbReference type="ARBA" id="ARBA00004141"/>
    </source>
</evidence>
<dbReference type="GO" id="GO:0015179">
    <property type="term" value="F:L-amino acid transmembrane transporter activity"/>
    <property type="evidence" value="ECO:0007669"/>
    <property type="project" value="TreeGrafter"/>
</dbReference>
<feature type="transmembrane region" description="Helical" evidence="6">
    <location>
        <begin position="419"/>
        <end position="444"/>
    </location>
</feature>
<feature type="transmembrane region" description="Helical" evidence="6">
    <location>
        <begin position="267"/>
        <end position="289"/>
    </location>
</feature>
<dbReference type="FunFam" id="1.20.1740.10:FF:000039">
    <property type="entry name" value="Neutral amino acid transporter (Eurofung)"/>
    <property type="match status" value="1"/>
</dbReference>
<comment type="subcellular location">
    <subcellularLocation>
        <location evidence="1">Membrane</location>
        <topology evidence="1">Multi-pass membrane protein</topology>
    </subcellularLocation>
</comment>
<dbReference type="EMBL" id="JAKWFO010000016">
    <property type="protein sequence ID" value="KAI9631891.1"/>
    <property type="molecule type" value="Genomic_DNA"/>
</dbReference>
<evidence type="ECO:0000256" key="3">
    <source>
        <dbReference type="ARBA" id="ARBA00022692"/>
    </source>
</evidence>